<keyword evidence="2" id="KW-1185">Reference proteome</keyword>
<protein>
    <submittedName>
        <fullName evidence="1">Uncharacterized protein</fullName>
    </submittedName>
</protein>
<dbReference type="EMBL" id="CP015118">
    <property type="protein sequence ID" value="ARN22091.1"/>
    <property type="molecule type" value="Genomic_DNA"/>
</dbReference>
<gene>
    <name evidence="1" type="ORF">A4W93_20525</name>
</gene>
<evidence type="ECO:0000313" key="1">
    <source>
        <dbReference type="EMBL" id="ARN22091.1"/>
    </source>
</evidence>
<dbReference type="AlphaFoldDB" id="A0A1W6LCT4"/>
<dbReference type="Proteomes" id="UP000193427">
    <property type="component" value="Chromosome"/>
</dbReference>
<dbReference type="RefSeq" id="WP_099959947.1">
    <property type="nucleotide sequence ID" value="NZ_BSPR01000006.1"/>
</dbReference>
<dbReference type="OrthoDB" id="8688876at2"/>
<evidence type="ECO:0000313" key="2">
    <source>
        <dbReference type="Proteomes" id="UP000193427"/>
    </source>
</evidence>
<accession>A0A1W6LCT4</accession>
<sequence length="100" mass="10553">MKRPALLLITLTVLAAGGARAADAPAPAPAEPPQKPEPVVEYTIIEDDGARIDELKVRGEAQAVSVRPKGPLKSPYEIVMSKRGSSGGAVGQRVWHVLSF</sequence>
<name>A0A1W6LCT4_9BURK</name>
<organism evidence="1 2">
    <name type="scientific">Piscinibacter gummiphilus</name>
    <dbReference type="NCBI Taxonomy" id="946333"/>
    <lineage>
        <taxon>Bacteria</taxon>
        <taxon>Pseudomonadati</taxon>
        <taxon>Pseudomonadota</taxon>
        <taxon>Betaproteobacteria</taxon>
        <taxon>Burkholderiales</taxon>
        <taxon>Sphaerotilaceae</taxon>
        <taxon>Piscinibacter</taxon>
    </lineage>
</organism>
<reference evidence="1 2" key="1">
    <citation type="submission" date="2016-04" db="EMBL/GenBank/DDBJ databases">
        <title>Complete genome sequence of natural rubber-degrading, novel Gram-negative bacterium, Rhizobacter gummiphilus strain NS21.</title>
        <authorList>
            <person name="Tabata M."/>
            <person name="Kasai D."/>
            <person name="Fukuda M."/>
        </authorList>
    </citation>
    <scope>NUCLEOTIDE SEQUENCE [LARGE SCALE GENOMIC DNA]</scope>
    <source>
        <strain evidence="1 2">NS21</strain>
    </source>
</reference>
<dbReference type="STRING" id="946333.A4W93_20525"/>
<dbReference type="KEGG" id="rgu:A4W93_20525"/>
<proteinExistence type="predicted"/>